<dbReference type="STRING" id="765420.OSCT_0848"/>
<accession>E1IBZ7</accession>
<name>E1IBZ7_9CHLR</name>
<dbReference type="Gene3D" id="3.20.20.370">
    <property type="entry name" value="Glycoside hydrolase/deacetylase"/>
    <property type="match status" value="1"/>
</dbReference>
<dbReference type="Gene3D" id="2.60.120.260">
    <property type="entry name" value="Galactose-binding domain-like"/>
    <property type="match status" value="1"/>
</dbReference>
<dbReference type="EMBL" id="ADVR01000018">
    <property type="protein sequence ID" value="EFO81259.1"/>
    <property type="molecule type" value="Genomic_DNA"/>
</dbReference>
<evidence type="ECO:0000313" key="1">
    <source>
        <dbReference type="EMBL" id="EFO81259.1"/>
    </source>
</evidence>
<dbReference type="HOGENOM" id="CLU_457693_0_0_0"/>
<dbReference type="Proteomes" id="UP000054010">
    <property type="component" value="Unassembled WGS sequence"/>
</dbReference>
<dbReference type="InterPro" id="IPR011330">
    <property type="entry name" value="Glyco_hydro/deAcase_b/a-brl"/>
</dbReference>
<comment type="caution">
    <text evidence="1">The sequence shown here is derived from an EMBL/GenBank/DDBJ whole genome shotgun (WGS) entry which is preliminary data.</text>
</comment>
<keyword evidence="2" id="KW-1185">Reference proteome</keyword>
<sequence>MLSKRILISAALVSILVGMLGVLIFTQQRIARCSPVPLLAAELLPNHNFARPGEVEGMPAGWSRAAGGVQLRGPAVDGEGFDLDGDGRALQLIGIANAVQTPITPVEPGQRYCFSGFALTDSPLGSPTRARLVFEWHNAAGTPTAEAATIWQPVRLWTPDLRGWSALQGSFVAPPDARNLRVRIEAASDDRLYLDLMHLQRGGEDLADLAAAEPPIPQIAAWPNDRRAAVAFTFDWETTMGGLIHSRSLGDPNADQDPLARGLRMREGVTTTMQIFARYDVRATYFATGYNFLLGNVEQRQFMNNPTFTWATPENGWLAERWRDTPWFADDPYSTVQSDPAWYFGDLVPILRGAGHEIQSHTFSHFFGGYVDAATWQSDLTTWNQVAGEANVPPAQALAFPWSSSAGMSERSWDALEQAGMSAVTRLSDQAQYNLFPLDEQGLVQESRCRWLPGREGRMLACPDFYLQPELTDLALAQIERAVEQGGMIDIWAHTEEVISPAQRAAWERVVQAAATNPAVWVAPFSEIAAWQRAVAQVQIEALGAGRYRLHNPSDLALPGLTLQLGDQRVQVDLGAGEMLEVGT</sequence>
<dbReference type="SUPFAM" id="SSF88713">
    <property type="entry name" value="Glycoside hydrolase/deacetylase"/>
    <property type="match status" value="1"/>
</dbReference>
<evidence type="ECO:0000313" key="2">
    <source>
        <dbReference type="Proteomes" id="UP000054010"/>
    </source>
</evidence>
<protein>
    <submittedName>
        <fullName evidence="1">Polysaccharide deacetylase</fullName>
    </submittedName>
</protein>
<organism evidence="1 2">
    <name type="scientific">Oscillochloris trichoides DG-6</name>
    <dbReference type="NCBI Taxonomy" id="765420"/>
    <lineage>
        <taxon>Bacteria</taxon>
        <taxon>Bacillati</taxon>
        <taxon>Chloroflexota</taxon>
        <taxon>Chloroflexia</taxon>
        <taxon>Chloroflexales</taxon>
        <taxon>Chloroflexineae</taxon>
        <taxon>Oscillochloridaceae</taxon>
        <taxon>Oscillochloris</taxon>
    </lineage>
</organism>
<gene>
    <name evidence="1" type="ORF">OSCT_0848</name>
</gene>
<dbReference type="AlphaFoldDB" id="E1IBZ7"/>
<dbReference type="GO" id="GO:0005975">
    <property type="term" value="P:carbohydrate metabolic process"/>
    <property type="evidence" value="ECO:0007669"/>
    <property type="project" value="InterPro"/>
</dbReference>
<dbReference type="eggNOG" id="COG0726">
    <property type="taxonomic scope" value="Bacteria"/>
</dbReference>
<proteinExistence type="predicted"/>
<reference evidence="1 2" key="1">
    <citation type="journal article" date="2011" name="J. Bacteriol.">
        <title>Draft genome sequence of the anoxygenic filamentous phototrophic bacterium Oscillochloris trichoides subsp. DG-6.</title>
        <authorList>
            <person name="Kuznetsov B.B."/>
            <person name="Ivanovsky R.N."/>
            <person name="Keppen O.I."/>
            <person name="Sukhacheva M.V."/>
            <person name="Bumazhkin B.K."/>
            <person name="Patutina E.O."/>
            <person name="Beletsky A.V."/>
            <person name="Mardanov A.V."/>
            <person name="Baslerov R.V."/>
            <person name="Panteleeva A.N."/>
            <person name="Kolganova T.V."/>
            <person name="Ravin N.V."/>
            <person name="Skryabin K.G."/>
        </authorList>
    </citation>
    <scope>NUCLEOTIDE SEQUENCE [LARGE SCALE GENOMIC DNA]</scope>
    <source>
        <strain evidence="1 2">DG-6</strain>
    </source>
</reference>
<dbReference type="OrthoDB" id="9784220at2"/>